<evidence type="ECO:0000313" key="3">
    <source>
        <dbReference type="Proteomes" id="UP001458880"/>
    </source>
</evidence>
<feature type="domain" description="PiggyBac transposable element-derived protein" evidence="1">
    <location>
        <begin position="2"/>
        <end position="108"/>
    </location>
</feature>
<keyword evidence="3" id="KW-1185">Reference proteome</keyword>
<evidence type="ECO:0000313" key="2">
    <source>
        <dbReference type="EMBL" id="KAK9710819.1"/>
    </source>
</evidence>
<evidence type="ECO:0000259" key="1">
    <source>
        <dbReference type="Pfam" id="PF13843"/>
    </source>
</evidence>
<dbReference type="AlphaFoldDB" id="A0AAW1K0C5"/>
<proteinExistence type="predicted"/>
<comment type="caution">
    <text evidence="2">The sequence shown here is derived from an EMBL/GenBank/DDBJ whole genome shotgun (WGS) entry which is preliminary data.</text>
</comment>
<accession>A0AAW1K0C5</accession>
<dbReference type="Proteomes" id="UP001458880">
    <property type="component" value="Unassembled WGS sequence"/>
</dbReference>
<dbReference type="EMBL" id="JASPKY010000288">
    <property type="protein sequence ID" value="KAK9710819.1"/>
    <property type="molecule type" value="Genomic_DNA"/>
</dbReference>
<protein>
    <submittedName>
        <fullName evidence="2">Transposase IS4</fullName>
    </submittedName>
</protein>
<sequence length="171" mass="19135">MYIYNPQKPHKCGYKGFVLSGVSGFSCDFDFYCGPITIEEEQLDLGASSNVMIKLSETILTYKLFFDNWFTIVPLLTSLTKHGILPLGTVRANRVPDFQLPKELLTSLTKHGILPLGTVRANRVPDFQLPKESDMKKKGRGVSVEKVANVDSVDVSAVSWYDSKIVNYLLL</sequence>
<dbReference type="PANTHER" id="PTHR47272:SF1">
    <property type="entry name" value="PIGGYBAC TRANSPOSABLE ELEMENT-DERIVED PROTEIN 3-LIKE"/>
    <property type="match status" value="1"/>
</dbReference>
<name>A0AAW1K0C5_POPJA</name>
<dbReference type="Pfam" id="PF13843">
    <property type="entry name" value="DDE_Tnp_1_7"/>
    <property type="match status" value="1"/>
</dbReference>
<dbReference type="InterPro" id="IPR029526">
    <property type="entry name" value="PGBD"/>
</dbReference>
<organism evidence="2 3">
    <name type="scientific">Popillia japonica</name>
    <name type="common">Japanese beetle</name>
    <dbReference type="NCBI Taxonomy" id="7064"/>
    <lineage>
        <taxon>Eukaryota</taxon>
        <taxon>Metazoa</taxon>
        <taxon>Ecdysozoa</taxon>
        <taxon>Arthropoda</taxon>
        <taxon>Hexapoda</taxon>
        <taxon>Insecta</taxon>
        <taxon>Pterygota</taxon>
        <taxon>Neoptera</taxon>
        <taxon>Endopterygota</taxon>
        <taxon>Coleoptera</taxon>
        <taxon>Polyphaga</taxon>
        <taxon>Scarabaeiformia</taxon>
        <taxon>Scarabaeidae</taxon>
        <taxon>Rutelinae</taxon>
        <taxon>Popillia</taxon>
    </lineage>
</organism>
<gene>
    <name evidence="2" type="ORF">QE152_g25800</name>
</gene>
<reference evidence="2 3" key="1">
    <citation type="journal article" date="2024" name="BMC Genomics">
        <title>De novo assembly and annotation of Popillia japonica's genome with initial clues to its potential as an invasive pest.</title>
        <authorList>
            <person name="Cucini C."/>
            <person name="Boschi S."/>
            <person name="Funari R."/>
            <person name="Cardaioli E."/>
            <person name="Iannotti N."/>
            <person name="Marturano G."/>
            <person name="Paoli F."/>
            <person name="Bruttini M."/>
            <person name="Carapelli A."/>
            <person name="Frati F."/>
            <person name="Nardi F."/>
        </authorList>
    </citation>
    <scope>NUCLEOTIDE SEQUENCE [LARGE SCALE GENOMIC DNA]</scope>
    <source>
        <strain evidence="2">DMR45628</strain>
    </source>
</reference>
<dbReference type="PANTHER" id="PTHR47272">
    <property type="entry name" value="DDE_TNP_1_7 DOMAIN-CONTAINING PROTEIN"/>
    <property type="match status" value="1"/>
</dbReference>